<dbReference type="PaxDb" id="44689-DDB0218460"/>
<dbReference type="VEuPathDB" id="AmoebaDB:DDB_G0283237"/>
<sequence>MVIIKYNDKNGKDLDYTLIEPNIISFTLNTYSTNVLSFNNDYHIEALTNGLNYRPIIYSYSIQNGIITMEGLFVSKLSNYKFYLDFSKIAVPSDQVTYFDSSRISLIMNQVSHVYVYSDENLFTMVPDITITSQQDQLLFTCSNCLGGYININDPESNQESQFSQIGTIVKQFNTNTIFNKYNAFTFTKDSKTIVIQPPLPSNVKVDGSLT</sequence>
<keyword evidence="2" id="KW-1185">Reference proteome</keyword>
<dbReference type="EMBL" id="AAFI02000051">
    <property type="protein sequence ID" value="EAL65857.1"/>
    <property type="molecule type" value="Genomic_DNA"/>
</dbReference>
<dbReference type="KEGG" id="ddi:DDB_G0283237"/>
<name>Q54RG0_DICDI</name>
<evidence type="ECO:0000313" key="2">
    <source>
        <dbReference type="Proteomes" id="UP000002195"/>
    </source>
</evidence>
<gene>
    <name evidence="1" type="ORF">DDB_G0283237</name>
</gene>
<dbReference type="GeneID" id="8623961"/>
<organism evidence="1 2">
    <name type="scientific">Dictyostelium discoideum</name>
    <name type="common">Social amoeba</name>
    <dbReference type="NCBI Taxonomy" id="44689"/>
    <lineage>
        <taxon>Eukaryota</taxon>
        <taxon>Amoebozoa</taxon>
        <taxon>Evosea</taxon>
        <taxon>Eumycetozoa</taxon>
        <taxon>Dictyostelia</taxon>
        <taxon>Dictyosteliales</taxon>
        <taxon>Dictyosteliaceae</taxon>
        <taxon>Dictyostelium</taxon>
    </lineage>
</organism>
<dbReference type="AlphaFoldDB" id="Q54RG0"/>
<dbReference type="HOGENOM" id="CLU_1306834_0_0_1"/>
<protein>
    <submittedName>
        <fullName evidence="1">Uncharacterized protein</fullName>
    </submittedName>
</protein>
<accession>Q54RG0</accession>
<dbReference type="Proteomes" id="UP000002195">
    <property type="component" value="Unassembled WGS sequence"/>
</dbReference>
<comment type="caution">
    <text evidence="1">The sequence shown here is derived from an EMBL/GenBank/DDBJ whole genome shotgun (WGS) entry which is preliminary data.</text>
</comment>
<reference evidence="1 2" key="1">
    <citation type="journal article" date="2005" name="Nature">
        <title>The genome of the social amoeba Dictyostelium discoideum.</title>
        <authorList>
            <consortium name="The Dictyostelium discoideum Sequencing Consortium"/>
            <person name="Eichinger L."/>
            <person name="Pachebat J.A."/>
            <person name="Glockner G."/>
            <person name="Rajandream M.A."/>
            <person name="Sucgang R."/>
            <person name="Berriman M."/>
            <person name="Song J."/>
            <person name="Olsen R."/>
            <person name="Szafranski K."/>
            <person name="Xu Q."/>
            <person name="Tunggal B."/>
            <person name="Kummerfeld S."/>
            <person name="Madera M."/>
            <person name="Konfortov B.A."/>
            <person name="Rivero F."/>
            <person name="Bankier A.T."/>
            <person name="Lehmann R."/>
            <person name="Hamlin N."/>
            <person name="Davies R."/>
            <person name="Gaudet P."/>
            <person name="Fey P."/>
            <person name="Pilcher K."/>
            <person name="Chen G."/>
            <person name="Saunders D."/>
            <person name="Sodergren E."/>
            <person name="Davis P."/>
            <person name="Kerhornou A."/>
            <person name="Nie X."/>
            <person name="Hall N."/>
            <person name="Anjard C."/>
            <person name="Hemphill L."/>
            <person name="Bason N."/>
            <person name="Farbrother P."/>
            <person name="Desany B."/>
            <person name="Just E."/>
            <person name="Morio T."/>
            <person name="Rost R."/>
            <person name="Churcher C."/>
            <person name="Cooper J."/>
            <person name="Haydock S."/>
            <person name="van Driessche N."/>
            <person name="Cronin A."/>
            <person name="Goodhead I."/>
            <person name="Muzny D."/>
            <person name="Mourier T."/>
            <person name="Pain A."/>
            <person name="Lu M."/>
            <person name="Harper D."/>
            <person name="Lindsay R."/>
            <person name="Hauser H."/>
            <person name="James K."/>
            <person name="Quiles M."/>
            <person name="Madan Babu M."/>
            <person name="Saito T."/>
            <person name="Buchrieser C."/>
            <person name="Wardroper A."/>
            <person name="Felder M."/>
            <person name="Thangavelu M."/>
            <person name="Johnson D."/>
            <person name="Knights A."/>
            <person name="Loulseged H."/>
            <person name="Mungall K."/>
            <person name="Oliver K."/>
            <person name="Price C."/>
            <person name="Quail M.A."/>
            <person name="Urushihara H."/>
            <person name="Hernandez J."/>
            <person name="Rabbinowitsch E."/>
            <person name="Steffen D."/>
            <person name="Sanders M."/>
            <person name="Ma J."/>
            <person name="Kohara Y."/>
            <person name="Sharp S."/>
            <person name="Simmonds M."/>
            <person name="Spiegler S."/>
            <person name="Tivey A."/>
            <person name="Sugano S."/>
            <person name="White B."/>
            <person name="Walker D."/>
            <person name="Woodward J."/>
            <person name="Winckler T."/>
            <person name="Tanaka Y."/>
            <person name="Shaulsky G."/>
            <person name="Schleicher M."/>
            <person name="Weinstock G."/>
            <person name="Rosenthal A."/>
            <person name="Cox E.C."/>
            <person name="Chisholm R.L."/>
            <person name="Gibbs R."/>
            <person name="Loomis W.F."/>
            <person name="Platzer M."/>
            <person name="Kay R.R."/>
            <person name="Williams J."/>
            <person name="Dear P.H."/>
            <person name="Noegel A.A."/>
            <person name="Barrell B."/>
            <person name="Kuspa A."/>
        </authorList>
    </citation>
    <scope>NUCLEOTIDE SEQUENCE [LARGE SCALE GENOMIC DNA]</scope>
    <source>
        <strain evidence="1 2">AX4</strain>
    </source>
</reference>
<evidence type="ECO:0000313" key="1">
    <source>
        <dbReference type="EMBL" id="EAL65857.1"/>
    </source>
</evidence>
<dbReference type="RefSeq" id="XP_639185.1">
    <property type="nucleotide sequence ID" value="XM_634093.1"/>
</dbReference>
<dbReference type="InParanoid" id="Q54RG0"/>
<proteinExistence type="predicted"/>